<evidence type="ECO:0000313" key="3">
    <source>
        <dbReference type="Proteomes" id="UP001295444"/>
    </source>
</evidence>
<dbReference type="Proteomes" id="UP001295444">
    <property type="component" value="Chromosome 04"/>
</dbReference>
<sequence>MASDYSPYTQSLLPSHRPHQGTATDSLQRLEEIFLRFWEKRYQRKQAARNEQQNKPNT</sequence>
<dbReference type="AlphaFoldDB" id="A0AAD1S1K5"/>
<feature type="region of interest" description="Disordered" evidence="1">
    <location>
        <begin position="1"/>
        <end position="24"/>
    </location>
</feature>
<protein>
    <submittedName>
        <fullName evidence="2">Uncharacterized protein</fullName>
    </submittedName>
</protein>
<keyword evidence="3" id="KW-1185">Reference proteome</keyword>
<reference evidence="2" key="1">
    <citation type="submission" date="2022-03" db="EMBL/GenBank/DDBJ databases">
        <authorList>
            <person name="Alioto T."/>
            <person name="Alioto T."/>
            <person name="Gomez Garrido J."/>
        </authorList>
    </citation>
    <scope>NUCLEOTIDE SEQUENCE</scope>
</reference>
<proteinExistence type="predicted"/>
<evidence type="ECO:0000256" key="1">
    <source>
        <dbReference type="SAM" id="MobiDB-lite"/>
    </source>
</evidence>
<name>A0AAD1S1K5_PELCU</name>
<evidence type="ECO:0000313" key="2">
    <source>
        <dbReference type="EMBL" id="CAH2284520.1"/>
    </source>
</evidence>
<feature type="compositionally biased region" description="Polar residues" evidence="1">
    <location>
        <begin position="1"/>
        <end position="13"/>
    </location>
</feature>
<organism evidence="2 3">
    <name type="scientific">Pelobates cultripes</name>
    <name type="common">Western spadefoot toad</name>
    <dbReference type="NCBI Taxonomy" id="61616"/>
    <lineage>
        <taxon>Eukaryota</taxon>
        <taxon>Metazoa</taxon>
        <taxon>Chordata</taxon>
        <taxon>Craniata</taxon>
        <taxon>Vertebrata</taxon>
        <taxon>Euteleostomi</taxon>
        <taxon>Amphibia</taxon>
        <taxon>Batrachia</taxon>
        <taxon>Anura</taxon>
        <taxon>Pelobatoidea</taxon>
        <taxon>Pelobatidae</taxon>
        <taxon>Pelobates</taxon>
    </lineage>
</organism>
<accession>A0AAD1S1K5</accession>
<feature type="non-terminal residue" evidence="2">
    <location>
        <position position="58"/>
    </location>
</feature>
<gene>
    <name evidence="2" type="ORF">PECUL_23A058540</name>
</gene>
<dbReference type="EMBL" id="OW240915">
    <property type="protein sequence ID" value="CAH2284520.1"/>
    <property type="molecule type" value="Genomic_DNA"/>
</dbReference>